<keyword evidence="5" id="KW-1185">Reference proteome</keyword>
<dbReference type="AlphaFoldDB" id="A0A183C352"/>
<dbReference type="WBParaSite" id="GPLIN_000729600">
    <property type="protein sequence ID" value="GPLIN_000729600"/>
    <property type="gene ID" value="GPLIN_000729600"/>
</dbReference>
<feature type="transmembrane region" description="Helical" evidence="3">
    <location>
        <begin position="33"/>
        <end position="56"/>
    </location>
</feature>
<dbReference type="Proteomes" id="UP000050741">
    <property type="component" value="Unassembled WGS sequence"/>
</dbReference>
<dbReference type="Gene3D" id="1.20.5.320">
    <property type="entry name" value="6-Phosphogluconate Dehydrogenase, domain 3"/>
    <property type="match status" value="1"/>
</dbReference>
<dbReference type="Pfam" id="PF01484">
    <property type="entry name" value="Col_cuticle_N"/>
    <property type="match status" value="1"/>
</dbReference>
<name>A0A183C352_GLOPA</name>
<evidence type="ECO:0000313" key="5">
    <source>
        <dbReference type="Proteomes" id="UP000050741"/>
    </source>
</evidence>
<dbReference type="GO" id="GO:0042302">
    <property type="term" value="F:structural constituent of cuticle"/>
    <property type="evidence" value="ECO:0007669"/>
    <property type="project" value="InterPro"/>
</dbReference>
<dbReference type="Pfam" id="PF01391">
    <property type="entry name" value="Collagen"/>
    <property type="match status" value="1"/>
</dbReference>
<evidence type="ECO:0000256" key="3">
    <source>
        <dbReference type="SAM" id="Phobius"/>
    </source>
</evidence>
<evidence type="ECO:0000256" key="2">
    <source>
        <dbReference type="SAM" id="MobiDB-lite"/>
    </source>
</evidence>
<dbReference type="SMART" id="SM01088">
    <property type="entry name" value="Col_cuticle_N"/>
    <property type="match status" value="1"/>
</dbReference>
<keyword evidence="3" id="KW-1133">Transmembrane helix</keyword>
<feature type="region of interest" description="Disordered" evidence="2">
    <location>
        <begin position="407"/>
        <end position="457"/>
    </location>
</feature>
<protein>
    <submittedName>
        <fullName evidence="6">Col_cuticle_N domain-containing protein</fullName>
    </submittedName>
</protein>
<keyword evidence="3" id="KW-0472">Membrane</keyword>
<dbReference type="InterPro" id="IPR002486">
    <property type="entry name" value="Col_cuticle_N"/>
</dbReference>
<feature type="region of interest" description="Disordered" evidence="2">
    <location>
        <begin position="299"/>
        <end position="326"/>
    </location>
</feature>
<feature type="region of interest" description="Disordered" evidence="2">
    <location>
        <begin position="166"/>
        <end position="189"/>
    </location>
</feature>
<proteinExistence type="predicted"/>
<sequence length="457" mass="47182">MAADDAFRLADQRSDNANSDEGDQKKIDQARQLAVLCVAFCTFSMLSACLAVPALLTASLSLQSELQLEADFCHVRLRDVWSQIATFGDDVWRREDGAGEEMAHMRGKRAPKDGAWLFGRFISDVPTTSLTTRPRAHAAPLAEPQAPIPSGGEIASGTSAGGYGGYGATGPARAEVENGGETGQAAPPKADMYGMEISGKPPPPSTALAQGNTFSGASNAYATKPFSAALPPSIKPTPASDQTAFCCCCQGSPGAPGDAGDDGEAGKDGLPGSSGLEGRSGEIIAHDAPVKEPCVICPQGLAGPAGPQGPRGPPGPRGANGNSGVDGRENFANFHLQILFLQANEVTLAWRGRQVQSETLAQWAPRGHLEFLAVSLSQRALGARWASRVPKGPKGMPGCQGVPGVTIQGVNGTQGDPGRPGKDGRRGQQGANGTPGFKGTAGDCFHCPTPRTPPGYY</sequence>
<keyword evidence="3" id="KW-0812">Transmembrane</keyword>
<accession>A0A183C352</accession>
<organism evidence="5 6">
    <name type="scientific">Globodera pallida</name>
    <name type="common">Potato cyst nematode worm</name>
    <name type="synonym">Heterodera pallida</name>
    <dbReference type="NCBI Taxonomy" id="36090"/>
    <lineage>
        <taxon>Eukaryota</taxon>
        <taxon>Metazoa</taxon>
        <taxon>Ecdysozoa</taxon>
        <taxon>Nematoda</taxon>
        <taxon>Chromadorea</taxon>
        <taxon>Rhabditida</taxon>
        <taxon>Tylenchina</taxon>
        <taxon>Tylenchomorpha</taxon>
        <taxon>Tylenchoidea</taxon>
        <taxon>Heteroderidae</taxon>
        <taxon>Heteroderinae</taxon>
        <taxon>Globodera</taxon>
    </lineage>
</organism>
<dbReference type="InterPro" id="IPR008160">
    <property type="entry name" value="Collagen"/>
</dbReference>
<feature type="domain" description="Nematode cuticle collagen N-terminal" evidence="4">
    <location>
        <begin position="34"/>
        <end position="84"/>
    </location>
</feature>
<reference evidence="6" key="3">
    <citation type="submission" date="2016-06" db="UniProtKB">
        <authorList>
            <consortium name="WormBaseParasite"/>
        </authorList>
    </citation>
    <scope>IDENTIFICATION</scope>
</reference>
<keyword evidence="1" id="KW-0677">Repeat</keyword>
<evidence type="ECO:0000259" key="4">
    <source>
        <dbReference type="SMART" id="SM01088"/>
    </source>
</evidence>
<reference evidence="5" key="1">
    <citation type="submission" date="2013-12" db="EMBL/GenBank/DDBJ databases">
        <authorList>
            <person name="Aslett M."/>
        </authorList>
    </citation>
    <scope>NUCLEOTIDE SEQUENCE [LARGE SCALE GENOMIC DNA]</scope>
    <source>
        <strain evidence="5">Lindley</strain>
    </source>
</reference>
<dbReference type="PANTHER" id="PTHR24637">
    <property type="entry name" value="COLLAGEN"/>
    <property type="match status" value="1"/>
</dbReference>
<evidence type="ECO:0000313" key="6">
    <source>
        <dbReference type="WBParaSite" id="GPLIN_000729600"/>
    </source>
</evidence>
<dbReference type="PANTHER" id="PTHR24637:SF421">
    <property type="entry name" value="CUTICLE COLLAGEN DPY-2"/>
    <property type="match status" value="1"/>
</dbReference>
<feature type="region of interest" description="Disordered" evidence="2">
    <location>
        <begin position="256"/>
        <end position="280"/>
    </location>
</feature>
<reference evidence="5" key="2">
    <citation type="submission" date="2014-05" db="EMBL/GenBank/DDBJ databases">
        <title>The genome and life-stage specific transcriptomes of Globodera pallida elucidate key aspects of plant parasitism by a cyst nematode.</title>
        <authorList>
            <person name="Cotton J.A."/>
            <person name="Lilley C.J."/>
            <person name="Jones L.M."/>
            <person name="Kikuchi T."/>
            <person name="Reid A.J."/>
            <person name="Thorpe P."/>
            <person name="Tsai I.J."/>
            <person name="Beasley H."/>
            <person name="Blok V."/>
            <person name="Cock P.J.A."/>
            <person name="Van den Akker S.E."/>
            <person name="Holroyd N."/>
            <person name="Hunt M."/>
            <person name="Mantelin S."/>
            <person name="Naghra H."/>
            <person name="Pain A."/>
            <person name="Palomares-Rius J.E."/>
            <person name="Zarowiecki M."/>
            <person name="Berriman M."/>
            <person name="Jones J.T."/>
            <person name="Urwin P.E."/>
        </authorList>
    </citation>
    <scope>NUCLEOTIDE SEQUENCE [LARGE SCALE GENOMIC DNA]</scope>
    <source>
        <strain evidence="5">Lindley</strain>
    </source>
</reference>
<evidence type="ECO:0000256" key="1">
    <source>
        <dbReference type="ARBA" id="ARBA00022737"/>
    </source>
</evidence>